<evidence type="ECO:0000256" key="7">
    <source>
        <dbReference type="ARBA" id="ARBA00023203"/>
    </source>
</evidence>
<feature type="domain" description="Gelsolin-like" evidence="9">
    <location>
        <begin position="27"/>
        <end position="109"/>
    </location>
</feature>
<keyword evidence="4" id="KW-0963">Cytoplasm</keyword>
<reference evidence="10" key="3">
    <citation type="submission" date="2025-08" db="UniProtKB">
        <authorList>
            <consortium name="Ensembl"/>
        </authorList>
    </citation>
    <scope>IDENTIFICATION</scope>
</reference>
<dbReference type="InterPro" id="IPR007122">
    <property type="entry name" value="Villin/Gelsolin"/>
</dbReference>
<reference evidence="10" key="2">
    <citation type="journal article" date="2008" name="Genome Biol.">
        <title>Improved genome assembly and evidence-based global gene model set for the chordate Ciona intestinalis: new insight into intron and operon populations.</title>
        <authorList>
            <person name="Satou Y."/>
            <person name="Mineta K."/>
            <person name="Ogasawara M."/>
            <person name="Sasakura Y."/>
            <person name="Shoguchi E."/>
            <person name="Ueno K."/>
            <person name="Yamada L."/>
            <person name="Matsumoto J."/>
            <person name="Wasserscheid J."/>
            <person name="Dewar K."/>
            <person name="Wiley G.B."/>
            <person name="Macmil S.L."/>
            <person name="Roe B.A."/>
            <person name="Zeller R.W."/>
            <person name="Hastings K.E."/>
            <person name="Lemaire P."/>
            <person name="Lindquist E."/>
            <person name="Endo T."/>
            <person name="Hotta K."/>
            <person name="Inaba K."/>
        </authorList>
    </citation>
    <scope>NUCLEOTIDE SEQUENCE [LARGE SCALE GENOMIC DNA]</scope>
    <source>
        <strain evidence="10">wild type</strain>
    </source>
</reference>
<evidence type="ECO:0000256" key="3">
    <source>
        <dbReference type="ARBA" id="ARBA00022467"/>
    </source>
</evidence>
<dbReference type="PANTHER" id="PTHR11977">
    <property type="entry name" value="VILLIN"/>
    <property type="match status" value="1"/>
</dbReference>
<feature type="domain" description="Gelsolin-like" evidence="9">
    <location>
        <begin position="149"/>
        <end position="199"/>
    </location>
</feature>
<evidence type="ECO:0000256" key="5">
    <source>
        <dbReference type="ARBA" id="ARBA00022737"/>
    </source>
</evidence>
<keyword evidence="7" id="KW-0009">Actin-binding</keyword>
<dbReference type="GO" id="GO:0051014">
    <property type="term" value="P:actin filament severing"/>
    <property type="evidence" value="ECO:0000318"/>
    <property type="project" value="GO_Central"/>
</dbReference>
<dbReference type="RefSeq" id="XP_002128995.1">
    <property type="nucleotide sequence ID" value="XM_002128959.4"/>
</dbReference>
<evidence type="ECO:0000256" key="6">
    <source>
        <dbReference type="ARBA" id="ARBA00022837"/>
    </source>
</evidence>
<dbReference type="FunFam" id="3.40.20.10:FF:000005">
    <property type="entry name" value="Gelsolin"/>
    <property type="match status" value="1"/>
</dbReference>
<gene>
    <name evidence="10" type="primary">LOC100187104</name>
</gene>
<comment type="similarity">
    <text evidence="2">Belongs to the villin/gelsolin family.</text>
</comment>
<proteinExistence type="inferred from homology"/>
<dbReference type="HOGENOM" id="CLU_002568_3_2_1"/>
<dbReference type="InterPro" id="IPR029006">
    <property type="entry name" value="ADF-H/Gelsolin-like_dom_sf"/>
</dbReference>
<dbReference type="GO" id="GO:0008154">
    <property type="term" value="P:actin polymerization or depolymerization"/>
    <property type="evidence" value="ECO:0000318"/>
    <property type="project" value="GO_Central"/>
</dbReference>
<sequence>MSADKTLAEMEKAGKSAGLQIWRIEKMQLVPVAKAAFGTFFSGDSYLLLKTINLKGSSFRWDLHFWLGKESSQDEKGAAAIFASQMDDKLNGYPVQFRELQDHESPTFLGYFGGVVTYKKGGVASGFNHARTNISDVKRLLHLKGKRMVRMNEVEMTWKSFNQGDIFIVEVENDLFQWNGSVSNRYERLKGCEIVNNIKNNEKAGKGKITVLSEGDSYPQKMLKALAGSPKDIRPEIADDDTAQKPAQRKAATLYHVSSDSGTLQVKQIGTAPFDQDSLLSGDCFILDNGSKNSIFVWKGKAASKDERDGALKNAEDFIKTKKYKPFTRVQVMGEGSESALFTQFFKDWKRRDHVEGFGKTYSINKVAKVDQTKFDVKELYKTPKLAAQHGMVDNGSGKVQVWRIEGADKAEVKKEDYGRFYAGDCYIVLYTYSPRGREQYIIYFWQGSQASQDEIGASAILATQLDDQYGGKPVQVRVVEGKEPAHMLAIFKDPVIITRGGYDKTAKKETGISETALFQVRSTSSGGTKAIEVAKSASSLNSNDAFVVKSPKECFIWKGLGASDGEIDAARFTAGAVSNHKAVEVKEGSESAGFWSVLGGKKKYASSPRMLDDLESNPPRLFAISNAKGRVMIEEVPGDFAQSDLEPDDVMMLDTFNQVFIWIGEGANAEERASAPGLVKEYIESDPRGRDSNCPIHKIKMGLEPVNFIGFFPSWDHDFFSRRQSYAARMQQLTVS</sequence>
<dbReference type="STRING" id="7719.ENSCINP00000019546"/>
<dbReference type="GeneID" id="100187104"/>
<evidence type="ECO:0000313" key="11">
    <source>
        <dbReference type="Proteomes" id="UP000008144"/>
    </source>
</evidence>
<dbReference type="Gene3D" id="3.40.20.10">
    <property type="entry name" value="Severin"/>
    <property type="match status" value="6"/>
</dbReference>
<dbReference type="FunCoup" id="F7ACX7">
    <property type="interactions" value="10"/>
</dbReference>
<keyword evidence="8" id="KW-0206">Cytoskeleton</keyword>
<reference evidence="10" key="4">
    <citation type="submission" date="2025-09" db="UniProtKB">
        <authorList>
            <consortium name="Ensembl"/>
        </authorList>
    </citation>
    <scope>IDENTIFICATION</scope>
</reference>
<dbReference type="SMART" id="SM00262">
    <property type="entry name" value="GEL"/>
    <property type="match status" value="6"/>
</dbReference>
<evidence type="ECO:0000313" key="10">
    <source>
        <dbReference type="Ensembl" id="ENSCINP00000019546.3"/>
    </source>
</evidence>
<keyword evidence="5" id="KW-0677">Repeat</keyword>
<keyword evidence="6" id="KW-0106">Calcium</keyword>
<dbReference type="OrthoDB" id="6375767at2759"/>
<accession>F7ACX7</accession>
<dbReference type="GO" id="GO:0005737">
    <property type="term" value="C:cytoplasm"/>
    <property type="evidence" value="ECO:0000318"/>
    <property type="project" value="GO_Central"/>
</dbReference>
<dbReference type="GO" id="GO:0051015">
    <property type="term" value="F:actin filament binding"/>
    <property type="evidence" value="ECO:0000318"/>
    <property type="project" value="GO_Central"/>
</dbReference>
<dbReference type="InParanoid" id="F7ACX7"/>
<dbReference type="GeneTree" id="ENSGT00940000155591"/>
<feature type="domain" description="Gelsolin-like" evidence="9">
    <location>
        <begin position="272"/>
        <end position="342"/>
    </location>
</feature>
<dbReference type="GO" id="GO:0051016">
    <property type="term" value="P:barbed-end actin filament capping"/>
    <property type="evidence" value="ECO:0000318"/>
    <property type="project" value="GO_Central"/>
</dbReference>
<feature type="domain" description="Gelsolin-like" evidence="9">
    <location>
        <begin position="634"/>
        <end position="710"/>
    </location>
</feature>
<name>F7ACX7_CIOIN</name>
<keyword evidence="3" id="KW-0117">Actin capping</keyword>
<comment type="subcellular location">
    <subcellularLocation>
        <location evidence="1">Cytoplasm</location>
        <location evidence="1">Cytoskeleton</location>
    </subcellularLocation>
</comment>
<dbReference type="CDD" id="cd11292">
    <property type="entry name" value="gelsolin_S3_like"/>
    <property type="match status" value="1"/>
</dbReference>
<dbReference type="FunFam" id="3.40.20.10:FF:000002">
    <property type="entry name" value="Gelsolin"/>
    <property type="match status" value="1"/>
</dbReference>
<dbReference type="GO" id="GO:0005546">
    <property type="term" value="F:phosphatidylinositol-4,5-bisphosphate binding"/>
    <property type="evidence" value="ECO:0000318"/>
    <property type="project" value="GO_Central"/>
</dbReference>
<dbReference type="InterPro" id="IPR007123">
    <property type="entry name" value="Gelsolin-like_dom"/>
</dbReference>
<evidence type="ECO:0000256" key="1">
    <source>
        <dbReference type="ARBA" id="ARBA00004245"/>
    </source>
</evidence>
<dbReference type="CDD" id="cd11289">
    <property type="entry name" value="gelsolin_S2_like"/>
    <property type="match status" value="1"/>
</dbReference>
<dbReference type="CDD" id="cd11288">
    <property type="entry name" value="gelsolin_S5_like"/>
    <property type="match status" value="1"/>
</dbReference>
<dbReference type="Pfam" id="PF00626">
    <property type="entry name" value="Gelsolin"/>
    <property type="match status" value="5"/>
</dbReference>
<evidence type="ECO:0000256" key="4">
    <source>
        <dbReference type="ARBA" id="ARBA00022490"/>
    </source>
</evidence>
<evidence type="ECO:0000256" key="8">
    <source>
        <dbReference type="ARBA" id="ARBA00023212"/>
    </source>
</evidence>
<protein>
    <submittedName>
        <fullName evidence="10">Gelsolin</fullName>
    </submittedName>
</protein>
<organism evidence="10 11">
    <name type="scientific">Ciona intestinalis</name>
    <name type="common">Transparent sea squirt</name>
    <name type="synonym">Ascidia intestinalis</name>
    <dbReference type="NCBI Taxonomy" id="7719"/>
    <lineage>
        <taxon>Eukaryota</taxon>
        <taxon>Metazoa</taxon>
        <taxon>Chordata</taxon>
        <taxon>Tunicata</taxon>
        <taxon>Ascidiacea</taxon>
        <taxon>Phlebobranchia</taxon>
        <taxon>Cionidae</taxon>
        <taxon>Ciona</taxon>
    </lineage>
</organism>
<dbReference type="PRINTS" id="PR00597">
    <property type="entry name" value="GELSOLIN"/>
</dbReference>
<dbReference type="KEGG" id="cin:100187104"/>
<dbReference type="PANTHER" id="PTHR11977:SF131">
    <property type="entry name" value="GELSOLIN-LIKE DOMAIN-CONTAINING PROTEIN"/>
    <property type="match status" value="1"/>
</dbReference>
<dbReference type="GO" id="GO:0015629">
    <property type="term" value="C:actin cytoskeleton"/>
    <property type="evidence" value="ECO:0000318"/>
    <property type="project" value="GO_Central"/>
</dbReference>
<dbReference type="SUPFAM" id="SSF55753">
    <property type="entry name" value="Actin depolymerizing proteins"/>
    <property type="match status" value="6"/>
</dbReference>
<dbReference type="CDD" id="cd11293">
    <property type="entry name" value="gelsolin_S4_like"/>
    <property type="match status" value="1"/>
</dbReference>
<reference evidence="11" key="1">
    <citation type="journal article" date="2002" name="Science">
        <title>The draft genome of Ciona intestinalis: insights into chordate and vertebrate origins.</title>
        <authorList>
            <person name="Dehal P."/>
            <person name="Satou Y."/>
            <person name="Campbell R.K."/>
            <person name="Chapman J."/>
            <person name="Degnan B."/>
            <person name="De Tomaso A."/>
            <person name="Davidson B."/>
            <person name="Di Gregorio A."/>
            <person name="Gelpke M."/>
            <person name="Goodstein D.M."/>
            <person name="Harafuji N."/>
            <person name="Hastings K.E."/>
            <person name="Ho I."/>
            <person name="Hotta K."/>
            <person name="Huang W."/>
            <person name="Kawashima T."/>
            <person name="Lemaire P."/>
            <person name="Martinez D."/>
            <person name="Meinertzhagen I.A."/>
            <person name="Necula S."/>
            <person name="Nonaka M."/>
            <person name="Putnam N."/>
            <person name="Rash S."/>
            <person name="Saiga H."/>
            <person name="Satake M."/>
            <person name="Terry A."/>
            <person name="Yamada L."/>
            <person name="Wang H.G."/>
            <person name="Awazu S."/>
            <person name="Azumi K."/>
            <person name="Boore J."/>
            <person name="Branno M."/>
            <person name="Chin-Bow S."/>
            <person name="DeSantis R."/>
            <person name="Doyle S."/>
            <person name="Francino P."/>
            <person name="Keys D.N."/>
            <person name="Haga S."/>
            <person name="Hayashi H."/>
            <person name="Hino K."/>
            <person name="Imai K.S."/>
            <person name="Inaba K."/>
            <person name="Kano S."/>
            <person name="Kobayashi K."/>
            <person name="Kobayashi M."/>
            <person name="Lee B.I."/>
            <person name="Makabe K.W."/>
            <person name="Manohar C."/>
            <person name="Matassi G."/>
            <person name="Medina M."/>
            <person name="Mochizuki Y."/>
            <person name="Mount S."/>
            <person name="Morishita T."/>
            <person name="Miura S."/>
            <person name="Nakayama A."/>
            <person name="Nishizaka S."/>
            <person name="Nomoto H."/>
            <person name="Ohta F."/>
            <person name="Oishi K."/>
            <person name="Rigoutsos I."/>
            <person name="Sano M."/>
            <person name="Sasaki A."/>
            <person name="Sasakura Y."/>
            <person name="Shoguchi E."/>
            <person name="Shin-i T."/>
            <person name="Spagnuolo A."/>
            <person name="Stainier D."/>
            <person name="Suzuki M.M."/>
            <person name="Tassy O."/>
            <person name="Takatori N."/>
            <person name="Tokuoka M."/>
            <person name="Yagi K."/>
            <person name="Yoshizaki F."/>
            <person name="Wada S."/>
            <person name="Zhang C."/>
            <person name="Hyatt P.D."/>
            <person name="Larimer F."/>
            <person name="Detter C."/>
            <person name="Doggett N."/>
            <person name="Glavina T."/>
            <person name="Hawkins T."/>
            <person name="Richardson P."/>
            <person name="Lucas S."/>
            <person name="Kohara Y."/>
            <person name="Levine M."/>
            <person name="Satoh N."/>
            <person name="Rokhsar D.S."/>
        </authorList>
    </citation>
    <scope>NUCLEOTIDE SEQUENCE [LARGE SCALE GENOMIC DNA]</scope>
</reference>
<dbReference type="CDD" id="cd11291">
    <property type="entry name" value="gelsolin_S6_like"/>
    <property type="match status" value="1"/>
</dbReference>
<evidence type="ECO:0000259" key="9">
    <source>
        <dbReference type="Pfam" id="PF00626"/>
    </source>
</evidence>
<keyword evidence="11" id="KW-1185">Reference proteome</keyword>
<dbReference type="CDD" id="cd11290">
    <property type="entry name" value="gelsolin_S1_like"/>
    <property type="match status" value="1"/>
</dbReference>
<evidence type="ECO:0000256" key="2">
    <source>
        <dbReference type="ARBA" id="ARBA00008418"/>
    </source>
</evidence>
<dbReference type="EMBL" id="EAAA01002980">
    <property type="status" value="NOT_ANNOTATED_CDS"/>
    <property type="molecule type" value="Genomic_DNA"/>
</dbReference>
<dbReference type="Ensembl" id="ENSCINT00000019546.3">
    <property type="protein sequence ID" value="ENSCINP00000019546.3"/>
    <property type="gene ID" value="ENSCING00000009617.3"/>
</dbReference>
<dbReference type="FunFam" id="3.40.20.10:FF:000001">
    <property type="entry name" value="Gelsolin"/>
    <property type="match status" value="1"/>
</dbReference>
<dbReference type="OMA" id="FREVQNH"/>
<dbReference type="Proteomes" id="UP000008144">
    <property type="component" value="Chromosome 9"/>
</dbReference>
<dbReference type="AlphaFoldDB" id="F7ACX7"/>
<feature type="domain" description="Gelsolin-like" evidence="9">
    <location>
        <begin position="410"/>
        <end position="489"/>
    </location>
</feature>
<accession>A0A1W2WI35</accession>